<keyword evidence="7 9" id="KW-1133">Transmembrane helix</keyword>
<dbReference type="GO" id="GO:0071972">
    <property type="term" value="F:peptidoglycan L,D-transpeptidase activity"/>
    <property type="evidence" value="ECO:0007669"/>
    <property type="project" value="TreeGrafter"/>
</dbReference>
<accession>G5JLG5</accession>
<dbReference type="Gene3D" id="1.10.10.1230">
    <property type="entry name" value="Penicillin-binding protein, N-terminal non-catalytic domain, head sub-domain"/>
    <property type="match status" value="1"/>
</dbReference>
<evidence type="ECO:0000256" key="5">
    <source>
        <dbReference type="ARBA" id="ARBA00022960"/>
    </source>
</evidence>
<keyword evidence="12" id="KW-1185">Reference proteome</keyword>
<evidence type="ECO:0000256" key="9">
    <source>
        <dbReference type="SAM" id="Phobius"/>
    </source>
</evidence>
<dbReference type="GO" id="GO:0008658">
    <property type="term" value="F:penicillin binding"/>
    <property type="evidence" value="ECO:0007669"/>
    <property type="project" value="InterPro"/>
</dbReference>
<evidence type="ECO:0000256" key="6">
    <source>
        <dbReference type="ARBA" id="ARBA00022984"/>
    </source>
</evidence>
<evidence type="ECO:0000256" key="8">
    <source>
        <dbReference type="ARBA" id="ARBA00023316"/>
    </source>
</evidence>
<keyword evidence="8" id="KW-0961">Cell wall biogenesis/degradation</keyword>
<keyword evidence="5" id="KW-0133">Cell shape</keyword>
<dbReference type="GO" id="GO:0008360">
    <property type="term" value="P:regulation of cell shape"/>
    <property type="evidence" value="ECO:0007669"/>
    <property type="project" value="UniProtKB-KW"/>
</dbReference>
<dbReference type="AlphaFoldDB" id="G5JLG5"/>
<name>G5JLG5_9STAP</name>
<protein>
    <submittedName>
        <fullName evidence="11">Penicillin-binding protein 3</fullName>
    </submittedName>
</protein>
<dbReference type="Pfam" id="PF03717">
    <property type="entry name" value="PBP_dimer"/>
    <property type="match status" value="1"/>
</dbReference>
<evidence type="ECO:0000256" key="1">
    <source>
        <dbReference type="ARBA" id="ARBA00004167"/>
    </source>
</evidence>
<sequence length="194" mass="22431">MLKRLKEKSNDEIVQNTINKRINFIFGVIIFIFAIMILRLGYLQIAQGSHYKQIIKSDENITVNESVPRGRILDRNGKVLVDNASKMAITYTRGRKTSQSEMLDTAEKLSKLIKMDTKNITDRDKKDFWIQLHPKKAKQLMTKEQSLLLDGSISQEQYDKQLRSKISKKQLDDLSKKDLQVLAIYRQMNAGSVL</sequence>
<dbReference type="Proteomes" id="UP000005413">
    <property type="component" value="Unassembled WGS sequence"/>
</dbReference>
<gene>
    <name evidence="11" type="ORF">SS7213T_11660</name>
</gene>
<evidence type="ECO:0000256" key="3">
    <source>
        <dbReference type="ARBA" id="ARBA00022475"/>
    </source>
</evidence>
<dbReference type="PANTHER" id="PTHR30627:SF2">
    <property type="entry name" value="PEPTIDOGLYCAN D,D-TRANSPEPTIDASE MRDA"/>
    <property type="match status" value="1"/>
</dbReference>
<feature type="transmembrane region" description="Helical" evidence="9">
    <location>
        <begin position="21"/>
        <end position="42"/>
    </location>
</feature>
<reference evidence="11 12" key="1">
    <citation type="journal article" date="2012" name="BMC Genomics">
        <title>Comparative genomic analysis of the genus Staphylococcus including Staphylococcus aureus and its newly described sister species Staphylococcus simiae.</title>
        <authorList>
            <person name="Suzuki H."/>
            <person name="Lefebure T."/>
            <person name="Pavinski Bitar P."/>
            <person name="Stanhope M.J."/>
        </authorList>
    </citation>
    <scope>NUCLEOTIDE SEQUENCE [LARGE SCALE GENOMIC DNA]</scope>
    <source>
        <strain evidence="11 12">CCM 7213</strain>
    </source>
</reference>
<organism evidence="11 12">
    <name type="scientific">Staphylococcus simiae CCM 7213 = CCUG 51256</name>
    <dbReference type="NCBI Taxonomy" id="911238"/>
    <lineage>
        <taxon>Bacteria</taxon>
        <taxon>Bacillati</taxon>
        <taxon>Bacillota</taxon>
        <taxon>Bacilli</taxon>
        <taxon>Bacillales</taxon>
        <taxon>Staphylococcaceae</taxon>
        <taxon>Staphylococcus</taxon>
    </lineage>
</organism>
<dbReference type="EMBL" id="AEUN01000523">
    <property type="protein sequence ID" value="EHJ06968.1"/>
    <property type="molecule type" value="Genomic_DNA"/>
</dbReference>
<evidence type="ECO:0000256" key="4">
    <source>
        <dbReference type="ARBA" id="ARBA00022692"/>
    </source>
</evidence>
<dbReference type="InterPro" id="IPR036138">
    <property type="entry name" value="PBP_dimer_sf"/>
</dbReference>
<dbReference type="GO" id="GO:0005886">
    <property type="term" value="C:plasma membrane"/>
    <property type="evidence" value="ECO:0007669"/>
    <property type="project" value="UniProtKB-SubCell"/>
</dbReference>
<evidence type="ECO:0000256" key="2">
    <source>
        <dbReference type="ARBA" id="ARBA00004236"/>
    </source>
</evidence>
<dbReference type="SUPFAM" id="SSF56519">
    <property type="entry name" value="Penicillin binding protein dimerisation domain"/>
    <property type="match status" value="1"/>
</dbReference>
<proteinExistence type="predicted"/>
<dbReference type="InterPro" id="IPR050515">
    <property type="entry name" value="Beta-lactam/transpept"/>
</dbReference>
<dbReference type="GO" id="GO:0009252">
    <property type="term" value="P:peptidoglycan biosynthetic process"/>
    <property type="evidence" value="ECO:0007669"/>
    <property type="project" value="UniProtKB-KW"/>
</dbReference>
<evidence type="ECO:0000313" key="12">
    <source>
        <dbReference type="Proteomes" id="UP000005413"/>
    </source>
</evidence>
<keyword evidence="3" id="KW-1003">Cell membrane</keyword>
<dbReference type="GO" id="GO:0071555">
    <property type="term" value="P:cell wall organization"/>
    <property type="evidence" value="ECO:0007669"/>
    <property type="project" value="UniProtKB-KW"/>
</dbReference>
<feature type="domain" description="Penicillin-binding protein dimerisation" evidence="10">
    <location>
        <begin position="66"/>
        <end position="161"/>
    </location>
</feature>
<evidence type="ECO:0000259" key="10">
    <source>
        <dbReference type="Pfam" id="PF03717"/>
    </source>
</evidence>
<feature type="non-terminal residue" evidence="11">
    <location>
        <position position="194"/>
    </location>
</feature>
<evidence type="ECO:0000313" key="11">
    <source>
        <dbReference type="EMBL" id="EHJ06968.1"/>
    </source>
</evidence>
<comment type="subcellular location">
    <subcellularLocation>
        <location evidence="2">Cell membrane</location>
    </subcellularLocation>
    <subcellularLocation>
        <location evidence="1">Membrane</location>
        <topology evidence="1">Single-pass membrane protein</topology>
    </subcellularLocation>
</comment>
<dbReference type="PANTHER" id="PTHR30627">
    <property type="entry name" value="PEPTIDOGLYCAN D,D-TRANSPEPTIDASE"/>
    <property type="match status" value="1"/>
</dbReference>
<dbReference type="InterPro" id="IPR005311">
    <property type="entry name" value="PBP_dimer"/>
</dbReference>
<evidence type="ECO:0000256" key="7">
    <source>
        <dbReference type="ARBA" id="ARBA00022989"/>
    </source>
</evidence>
<keyword evidence="9" id="KW-0472">Membrane</keyword>
<keyword evidence="4 9" id="KW-0812">Transmembrane</keyword>
<keyword evidence="6" id="KW-0573">Peptidoglycan synthesis</keyword>
<comment type="caution">
    <text evidence="11">The sequence shown here is derived from an EMBL/GenBank/DDBJ whole genome shotgun (WGS) entry which is preliminary data.</text>
</comment>